<dbReference type="InterPro" id="IPR020845">
    <property type="entry name" value="AMP-binding_CS"/>
</dbReference>
<name>A0A1V3C1Y8_9ACTN</name>
<dbReference type="Gene3D" id="3.40.50.12780">
    <property type="entry name" value="N-terminal domain of ligase-like"/>
    <property type="match status" value="2"/>
</dbReference>
<dbReference type="SUPFAM" id="SSF56801">
    <property type="entry name" value="Acetyl-CoA synthetase-like"/>
    <property type="match status" value="2"/>
</dbReference>
<comment type="caution">
    <text evidence="6">The sequence shown here is derived from an EMBL/GenBank/DDBJ whole genome shotgun (WGS) entry which is preliminary data.</text>
</comment>
<evidence type="ECO:0000256" key="2">
    <source>
        <dbReference type="SAM" id="MobiDB-lite"/>
    </source>
</evidence>
<dbReference type="Proteomes" id="UP000189004">
    <property type="component" value="Unassembled WGS sequence"/>
</dbReference>
<dbReference type="InterPro" id="IPR042099">
    <property type="entry name" value="ANL_N_sf"/>
</dbReference>
<keyword evidence="6" id="KW-0436">Ligase</keyword>
<organism evidence="6 7">
    <name type="scientific">Nocardiopsis sinuspersici</name>
    <dbReference type="NCBI Taxonomy" id="501010"/>
    <lineage>
        <taxon>Bacteria</taxon>
        <taxon>Bacillati</taxon>
        <taxon>Actinomycetota</taxon>
        <taxon>Actinomycetes</taxon>
        <taxon>Streptosporangiales</taxon>
        <taxon>Nocardiopsidaceae</taxon>
        <taxon>Nocardiopsis</taxon>
    </lineage>
</organism>
<dbReference type="InterPro" id="IPR025110">
    <property type="entry name" value="AMP-bd_C"/>
</dbReference>
<dbReference type="InterPro" id="IPR032387">
    <property type="entry name" value="ACAS_N"/>
</dbReference>
<dbReference type="OrthoDB" id="9803968at2"/>
<dbReference type="Pfam" id="PF16177">
    <property type="entry name" value="ACAS_N"/>
    <property type="match status" value="1"/>
</dbReference>
<reference evidence="7" key="1">
    <citation type="submission" date="2016-08" db="EMBL/GenBank/DDBJ databases">
        <authorList>
            <person name="Tokovenko B."/>
            <person name="Kalinowski J."/>
        </authorList>
    </citation>
    <scope>NUCLEOTIDE SEQUENCE [LARGE SCALE GENOMIC DNA]</scope>
    <source>
        <strain evidence="7">UTMC102</strain>
    </source>
</reference>
<protein>
    <submittedName>
        <fullName evidence="6">Acetoacetate--CoA ligase</fullName>
    </submittedName>
</protein>
<dbReference type="STRING" id="501010.NOSIN_14180"/>
<dbReference type="InterPro" id="IPR000873">
    <property type="entry name" value="AMP-dep_synth/lig_dom"/>
</dbReference>
<dbReference type="PANTHER" id="PTHR42921:SF1">
    <property type="entry name" value="ACETOACETYL-COA SYNTHETASE"/>
    <property type="match status" value="1"/>
</dbReference>
<evidence type="ECO:0000259" key="5">
    <source>
        <dbReference type="Pfam" id="PF16177"/>
    </source>
</evidence>
<evidence type="ECO:0000259" key="3">
    <source>
        <dbReference type="Pfam" id="PF00501"/>
    </source>
</evidence>
<gene>
    <name evidence="6" type="ORF">NOSIN_14180</name>
</gene>
<proteinExistence type="inferred from homology"/>
<feature type="domain" description="Acetyl-coenzyme A synthetase N-terminal" evidence="5">
    <location>
        <begin position="51"/>
        <end position="105"/>
    </location>
</feature>
<feature type="compositionally biased region" description="Low complexity" evidence="2">
    <location>
        <begin position="384"/>
        <end position="395"/>
    </location>
</feature>
<evidence type="ECO:0000313" key="6">
    <source>
        <dbReference type="EMBL" id="OOC54814.1"/>
    </source>
</evidence>
<feature type="domain" description="AMP-dependent synthetase/ligase" evidence="3">
    <location>
        <begin position="114"/>
        <end position="358"/>
    </location>
</feature>
<keyword evidence="7" id="KW-1185">Reference proteome</keyword>
<dbReference type="EMBL" id="MCOK01000001">
    <property type="protein sequence ID" value="OOC54814.1"/>
    <property type="molecule type" value="Genomic_DNA"/>
</dbReference>
<dbReference type="Pfam" id="PF00501">
    <property type="entry name" value="AMP-binding"/>
    <property type="match status" value="1"/>
</dbReference>
<feature type="region of interest" description="Disordered" evidence="2">
    <location>
        <begin position="355"/>
        <end position="408"/>
    </location>
</feature>
<feature type="compositionally biased region" description="Low complexity" evidence="2">
    <location>
        <begin position="366"/>
        <end position="377"/>
    </location>
</feature>
<dbReference type="PANTHER" id="PTHR42921">
    <property type="entry name" value="ACETOACETYL-COA SYNTHETASE"/>
    <property type="match status" value="1"/>
</dbReference>
<dbReference type="Gene3D" id="3.30.300.30">
    <property type="match status" value="1"/>
</dbReference>
<sequence>MTESSVPRVLWQPDEERIASSNIVAFARWAAEHKGVQAFGEGDAAPGSFDYDSLWRWSVTDVDGFWESVWEYYGVRSETPYERVLGKRTMPGAEWFPGATLNYVQHVFEGRDDDRVAIRHATELRPLGEWTWGELRRRTAAIAAGLRGLGVGPGDRVVAYLPNLPETVAAFYAVASLGAVWSSCSPDFGVRSVIDRFAQIEPKVLLAVDGYRYGGKDFDRRPVVEELRTALPTVEHTVLLDYLRPGGTLDGTLPWERLEESGAGAGAAPEFTPVPFDHPLWVLYSSGTTGLPKAIVQGHGGILLEQLKNLHLHLDAQEHDRVFWFTTTGWMMWNFLVSVLLTKASIVLYDGSPAHPSPSTTLNGRPPAAGSPSSSPSTALNGRPPAAGSPSSSPSTALNGRPPAAAPASPDLGSLWDLAADAGVTVFGTSAGFLSSCMKEGVSPRRGRDLSALKAIGSTGSPLSPEAFAWVYDEFDEDLWLFSTSGGTDVCSCLVGGTPTLPVHEGEIQSRALGMAVASWDPDGRELVNEVGELVVTQPAPSMPLFLWGDDSGERLHDSYFSVYPGVWRHGDWIEITDRGTAVIYGRSDSTINRGGVRMGTSEIYRAVLALDEVVDALVVDVPQPDGSSRIELFTVLREGADLEGDLPKEIARRIRTDCSPRHVPDRVRAIGAVPRTLSGKVLEVPVKRILMGESPDKVASRDSLANPEALDFFSALKEE</sequence>
<accession>A0A1V3C1Y8</accession>
<dbReference type="GO" id="GO:0030729">
    <property type="term" value="F:acetoacetate-CoA ligase activity"/>
    <property type="evidence" value="ECO:0007669"/>
    <property type="project" value="TreeGrafter"/>
</dbReference>
<evidence type="ECO:0000256" key="1">
    <source>
        <dbReference type="ARBA" id="ARBA00006432"/>
    </source>
</evidence>
<dbReference type="PROSITE" id="PS00455">
    <property type="entry name" value="AMP_BINDING"/>
    <property type="match status" value="1"/>
</dbReference>
<dbReference type="Pfam" id="PF13193">
    <property type="entry name" value="AMP-binding_C"/>
    <property type="match status" value="1"/>
</dbReference>
<evidence type="ECO:0000259" key="4">
    <source>
        <dbReference type="Pfam" id="PF13193"/>
    </source>
</evidence>
<feature type="domain" description="AMP-binding enzyme C-terminal" evidence="4">
    <location>
        <begin position="607"/>
        <end position="681"/>
    </location>
</feature>
<dbReference type="RefSeq" id="WP_077691234.1">
    <property type="nucleotide sequence ID" value="NZ_MCOK01000001.1"/>
</dbReference>
<dbReference type="InterPro" id="IPR045851">
    <property type="entry name" value="AMP-bd_C_sf"/>
</dbReference>
<evidence type="ECO:0000313" key="7">
    <source>
        <dbReference type="Proteomes" id="UP000189004"/>
    </source>
</evidence>
<dbReference type="AlphaFoldDB" id="A0A1V3C1Y8"/>
<comment type="similarity">
    <text evidence="1">Belongs to the ATP-dependent AMP-binding enzyme family.</text>
</comment>